<dbReference type="SUPFAM" id="SSF49313">
    <property type="entry name" value="Cadherin-like"/>
    <property type="match status" value="1"/>
</dbReference>
<feature type="region of interest" description="Disordered" evidence="2">
    <location>
        <begin position="50"/>
        <end position="143"/>
    </location>
</feature>
<dbReference type="Pfam" id="PF14252">
    <property type="entry name" value="DUF4347"/>
    <property type="match status" value="1"/>
</dbReference>
<evidence type="ECO:0000256" key="2">
    <source>
        <dbReference type="SAM" id="MobiDB-lite"/>
    </source>
</evidence>
<feature type="domain" description="Bacterial Ig-like" evidence="4">
    <location>
        <begin position="1132"/>
        <end position="1232"/>
    </location>
</feature>
<evidence type="ECO:0000259" key="3">
    <source>
        <dbReference type="Pfam" id="PF14252"/>
    </source>
</evidence>
<dbReference type="InterPro" id="IPR011050">
    <property type="entry name" value="Pectin_lyase_fold/virulence"/>
</dbReference>
<evidence type="ECO:0000259" key="4">
    <source>
        <dbReference type="Pfam" id="PF19078"/>
    </source>
</evidence>
<dbReference type="NCBIfam" id="TIGR02601">
    <property type="entry name" value="autotrns_rpt"/>
    <property type="match status" value="1"/>
</dbReference>
<dbReference type="GO" id="GO:0016020">
    <property type="term" value="C:membrane"/>
    <property type="evidence" value="ECO:0007669"/>
    <property type="project" value="InterPro"/>
</dbReference>
<reference evidence="5 6" key="1">
    <citation type="submission" date="2016-11" db="EMBL/GenBank/DDBJ databases">
        <authorList>
            <person name="Jaros S."/>
            <person name="Januszkiewicz K."/>
            <person name="Wedrychowicz H."/>
        </authorList>
    </citation>
    <scope>NUCLEOTIDE SEQUENCE [LARGE SCALE GENOMIC DNA]</scope>
    <source>
        <strain evidence="5 6">DSM 9705</strain>
    </source>
</reference>
<dbReference type="EMBL" id="FQXS01000035">
    <property type="protein sequence ID" value="SHI10485.1"/>
    <property type="molecule type" value="Genomic_DNA"/>
</dbReference>
<feature type="compositionally biased region" description="Low complexity" evidence="2">
    <location>
        <begin position="50"/>
        <end position="65"/>
    </location>
</feature>
<feature type="compositionally biased region" description="Acidic residues" evidence="2">
    <location>
        <begin position="78"/>
        <end position="88"/>
    </location>
</feature>
<dbReference type="InterPro" id="IPR025592">
    <property type="entry name" value="DUF4347"/>
</dbReference>
<evidence type="ECO:0000256" key="1">
    <source>
        <dbReference type="ARBA" id="ARBA00022729"/>
    </source>
</evidence>
<dbReference type="SUPFAM" id="SSF51126">
    <property type="entry name" value="Pectin lyase-like"/>
    <property type="match status" value="1"/>
</dbReference>
<gene>
    <name evidence="5" type="ORF">SAMN02745124_03947</name>
</gene>
<evidence type="ECO:0000313" key="6">
    <source>
        <dbReference type="Proteomes" id="UP000184139"/>
    </source>
</evidence>
<dbReference type="GO" id="GO:0005509">
    <property type="term" value="F:calcium ion binding"/>
    <property type="evidence" value="ECO:0007669"/>
    <property type="project" value="InterPro"/>
</dbReference>
<dbReference type="Proteomes" id="UP000184139">
    <property type="component" value="Unassembled WGS sequence"/>
</dbReference>
<organism evidence="5 6">
    <name type="scientific">Desulfofustis glycolicus DSM 9705</name>
    <dbReference type="NCBI Taxonomy" id="1121409"/>
    <lineage>
        <taxon>Bacteria</taxon>
        <taxon>Pseudomonadati</taxon>
        <taxon>Thermodesulfobacteriota</taxon>
        <taxon>Desulfobulbia</taxon>
        <taxon>Desulfobulbales</taxon>
        <taxon>Desulfocapsaceae</taxon>
        <taxon>Desulfofustis</taxon>
    </lineage>
</organism>
<feature type="compositionally biased region" description="Pro residues" evidence="2">
    <location>
        <begin position="1360"/>
        <end position="1391"/>
    </location>
</feature>
<dbReference type="Gene3D" id="2.60.40.10">
    <property type="entry name" value="Immunoglobulins"/>
    <property type="match status" value="1"/>
</dbReference>
<sequence length="1643" mass="164837">MGVEMVEIQTQADAWRKTDARRRATLIRALEPRMMFDAAAVGTAVEVQAQAQPEVAPEPVEVEAPAPAPAPAPVAADTESDPDADVADEAALQAEPIDQSPEPATAETEQSETDPIVDNESALDVTASESEPSSTLASELPESLTTAVPGQEVVFVLDNLPDVETLTGGMREGVEMVMLDAQGDGLAQMADHLQGRTGLSAIHVISHGDEGRVSLGSTWLDAQGVTEREGLLQQIGQSLTEEGDILLYGCYVGANGQGVDFITALAASTGADVAASTDNTGSAAMGGNWVLEATQGSIETASLHLSNYSDLLVAFSDDFSTNTGSAITNFTRTLGGVSYTFTFTSDGDGGDFAWENANGFGGSASVNMLSGVDTGAIERVTIARTDGADFSFDSIYINNTGGGTTNVRGYLDGIVTGANQTMAVGASGTLSFGSLHVDQVQIISTNFLFTNFDNFAGDTNPPNTAPTITNLNGDTVAWAGVGNTVTLDSGGNASVTDAELGALNGGNGDWSGASLTVQRNTAVGADTFGFNTSGALFTVSGANLQSGGQTFASFANTGGVLTVNFSSSDTTATTALVNDVARHITYQNNTPAGDASIRFTLHDGTVAGPVANVNVTSDTIYVTNTTDTATINVSNGVSFSEAVAIAAADATGSQTLVFSNGFNNSMTLAGALAINESLTINGDAANDLIFTGSNITLGDGTTLNFSNSTGAVTIASALAGAGSLTKAGAGTLTLSASNTYSGTTNVNAGTLLVNGTLSATSNITVASAATLGGIGSVSSNVTVNSGGTLSPGNSGAGALALNGDLTMASGSTLAVEINGTSAGTQYDQVIVNGAVDVSGATLSVTHGYTPGSGDSYTIIVNDATDAVTGAFTGIAEGASFAAGGNSTQLTASYVGGTGNDFTLTAPNNPTVTSVSSISADGTYKIGDTVTVVVNFSEAVFLSTGTLQLTLETGTTDRVLSYLAGSGSATLYFSYTVQAGDTAADLDYTNTTALAANGDTIQSGSFIDANLTLPTPGAAGSLGANQDIVIDGVRPTASIVVSDTALAVGETSTVTITFNEAVTGLAIADFTVANGVLSGLSTGDGGITWTATLTPTAGTTDTSNLISLDNTGVADAAGNTGTGTTDSNNYAIDTLRPTATIVVADTALAVGETSTVTITFNEAVSGLALGDFAVANGALSGLSSSDGGITWTATLTPTAGIADTSNLITLDNTGVADAAGNTGTGTTDSNNYIIDGLPPSVASVTVPANGTYGAGQNLDFTVNFSETVVVDTSGGTPRVAVTLDTGGTVYAEYVSGSGSTALLFRLTVTNGLQDDNGITLASSIEPNGGTLLDAVGNSAQTALNGVGSTSGVLVAAASEPAPVPAPDPALPTPAPVSPVPTPAPVGPVPTRPSIPSASQPLPMTPLPVGGGFTLPAFAPTPLIVSGSLNAWAGSSGATASSLSGLMPVGISAVLGPMNLDEMSGAGWDRDDQPWSVPFQATDLAGAASMGIPVMGGQDAVLLRSGQPFEYTVPLGALMGDDLLRQFSMLIEVRQVDGSPLPAWLRFDPVTGKFSGVPPVGFSGTLRLELSVQDAQGERRTLMLEFEVQAGRADQRGDAGQESAHPLPSAQWLSLHSQWASHGRGALESQAHALVTALRTPVSPA</sequence>
<feature type="region of interest" description="Disordered" evidence="2">
    <location>
        <begin position="1358"/>
        <end position="1392"/>
    </location>
</feature>
<dbReference type="InterPro" id="IPR013783">
    <property type="entry name" value="Ig-like_fold"/>
</dbReference>
<feature type="domain" description="Bacterial Ig-like" evidence="4">
    <location>
        <begin position="1030"/>
        <end position="1131"/>
    </location>
</feature>
<keyword evidence="6" id="KW-1185">Reference proteome</keyword>
<dbReference type="InterPro" id="IPR013425">
    <property type="entry name" value="Autotrns_rpt"/>
</dbReference>
<proteinExistence type="predicted"/>
<accession>A0A1M5YEM8</accession>
<protein>
    <submittedName>
        <fullName evidence="5">Autotransporter-associated beta strand repeat-containing protein</fullName>
    </submittedName>
</protein>
<feature type="compositionally biased region" description="Polar residues" evidence="2">
    <location>
        <begin position="127"/>
        <end position="143"/>
    </location>
</feature>
<keyword evidence="1" id="KW-0732">Signal</keyword>
<name>A0A1M5YEM8_9BACT</name>
<feature type="domain" description="DUF4347" evidence="3">
    <location>
        <begin position="153"/>
        <end position="305"/>
    </location>
</feature>
<dbReference type="InterPro" id="IPR014755">
    <property type="entry name" value="Cu-Rt/internalin_Ig-like"/>
</dbReference>
<dbReference type="InterPro" id="IPR044048">
    <property type="entry name" value="Big_12"/>
</dbReference>
<dbReference type="Gene3D" id="2.60.40.1220">
    <property type="match status" value="1"/>
</dbReference>
<dbReference type="InterPro" id="IPR015919">
    <property type="entry name" value="Cadherin-like_sf"/>
</dbReference>
<dbReference type="Pfam" id="PF12951">
    <property type="entry name" value="PATR"/>
    <property type="match status" value="1"/>
</dbReference>
<dbReference type="Pfam" id="PF19078">
    <property type="entry name" value="Big_12"/>
    <property type="match status" value="2"/>
</dbReference>
<evidence type="ECO:0000313" key="5">
    <source>
        <dbReference type="EMBL" id="SHI10485.1"/>
    </source>
</evidence>
<dbReference type="STRING" id="1121409.SAMN02745124_03947"/>